<name>A0AAV7NYW3_PLEWA</name>
<protein>
    <submittedName>
        <fullName evidence="1">Uncharacterized protein</fullName>
    </submittedName>
</protein>
<dbReference type="Proteomes" id="UP001066276">
    <property type="component" value="Chromosome 8"/>
</dbReference>
<dbReference type="EMBL" id="JANPWB010000012">
    <property type="protein sequence ID" value="KAJ1120659.1"/>
    <property type="molecule type" value="Genomic_DNA"/>
</dbReference>
<dbReference type="AlphaFoldDB" id="A0AAV7NYW3"/>
<accession>A0AAV7NYW3</accession>
<comment type="caution">
    <text evidence="1">The sequence shown here is derived from an EMBL/GenBank/DDBJ whole genome shotgun (WGS) entry which is preliminary data.</text>
</comment>
<gene>
    <name evidence="1" type="ORF">NDU88_008821</name>
</gene>
<keyword evidence="2" id="KW-1185">Reference proteome</keyword>
<proteinExistence type="predicted"/>
<evidence type="ECO:0000313" key="2">
    <source>
        <dbReference type="Proteomes" id="UP001066276"/>
    </source>
</evidence>
<reference evidence="1" key="1">
    <citation type="journal article" date="2022" name="bioRxiv">
        <title>Sequencing and chromosome-scale assembly of the giantPleurodeles waltlgenome.</title>
        <authorList>
            <person name="Brown T."/>
            <person name="Elewa A."/>
            <person name="Iarovenko S."/>
            <person name="Subramanian E."/>
            <person name="Araus A.J."/>
            <person name="Petzold A."/>
            <person name="Susuki M."/>
            <person name="Suzuki K.-i.T."/>
            <person name="Hayashi T."/>
            <person name="Toyoda A."/>
            <person name="Oliveira C."/>
            <person name="Osipova E."/>
            <person name="Leigh N.D."/>
            <person name="Simon A."/>
            <person name="Yun M.H."/>
        </authorList>
    </citation>
    <scope>NUCLEOTIDE SEQUENCE</scope>
    <source>
        <strain evidence="1">20211129_DDA</strain>
        <tissue evidence="1">Liver</tissue>
    </source>
</reference>
<organism evidence="1 2">
    <name type="scientific">Pleurodeles waltl</name>
    <name type="common">Iberian ribbed newt</name>
    <dbReference type="NCBI Taxonomy" id="8319"/>
    <lineage>
        <taxon>Eukaryota</taxon>
        <taxon>Metazoa</taxon>
        <taxon>Chordata</taxon>
        <taxon>Craniata</taxon>
        <taxon>Vertebrata</taxon>
        <taxon>Euteleostomi</taxon>
        <taxon>Amphibia</taxon>
        <taxon>Batrachia</taxon>
        <taxon>Caudata</taxon>
        <taxon>Salamandroidea</taxon>
        <taxon>Salamandridae</taxon>
        <taxon>Pleurodelinae</taxon>
        <taxon>Pleurodeles</taxon>
    </lineage>
</organism>
<sequence length="126" mass="13056">MTAESLRCARSPYGRTGVPGSLLCAQDESTRFSSSPGAAVAPSSAGRIHHQAAADPFHQMAGRAQQRLPLLYGAAPVPCGVRVVSAIPAWGLGNLLRGAGRHPGPTSRTLLPGSHLLARRARGSEL</sequence>
<evidence type="ECO:0000313" key="1">
    <source>
        <dbReference type="EMBL" id="KAJ1120659.1"/>
    </source>
</evidence>